<sequence length="274" mass="32736">MDRVNFLIILKYLVFIFFIWIYHTYNDVIPFAKSLENIYKQDKILNINIIRLLAKHDIKRELEHKRLREKLPDRRTYKSERNVYDNLSAYYVVKSKVSNNLDLYMKNYKNRYRRKKGLSKLDCYCENKVFSKFNNICDIGEKMMYDEKRANKFFLKKYGVGLIFFSLIPALGFIFPILFGVQDIGRGIISYCVSDKHQGSGLHTGCSSDYKWHEHKTTIEIIGYFSYIFFSFFGVIVSLAFIYIFIKVIKYERLKAGKGKMNIKEYCRFCKDIF</sequence>
<protein>
    <recommendedName>
        <fullName evidence="4">Variable surface protein Vir35</fullName>
    </recommendedName>
</protein>
<evidence type="ECO:0000256" key="1">
    <source>
        <dbReference type="SAM" id="Phobius"/>
    </source>
</evidence>
<evidence type="ECO:0000313" key="2">
    <source>
        <dbReference type="EMBL" id="KMZ91137.1"/>
    </source>
</evidence>
<proteinExistence type="predicted"/>
<accession>A0A0J9T922</accession>
<organism evidence="2 3">
    <name type="scientific">Plasmodium vivax Mauritania I</name>
    <dbReference type="NCBI Taxonomy" id="1035515"/>
    <lineage>
        <taxon>Eukaryota</taxon>
        <taxon>Sar</taxon>
        <taxon>Alveolata</taxon>
        <taxon>Apicomplexa</taxon>
        <taxon>Aconoidasida</taxon>
        <taxon>Haemosporida</taxon>
        <taxon>Plasmodiidae</taxon>
        <taxon>Plasmodium</taxon>
        <taxon>Plasmodium (Plasmodium)</taxon>
    </lineage>
</organism>
<gene>
    <name evidence="2" type="ORF">PVMG_00011</name>
</gene>
<dbReference type="Proteomes" id="UP000053776">
    <property type="component" value="Unassembled WGS sequence"/>
</dbReference>
<dbReference type="EMBL" id="KQ235088">
    <property type="protein sequence ID" value="KMZ91137.1"/>
    <property type="molecule type" value="Genomic_DNA"/>
</dbReference>
<dbReference type="AlphaFoldDB" id="A0A0J9T922"/>
<evidence type="ECO:0008006" key="4">
    <source>
        <dbReference type="Google" id="ProtNLM"/>
    </source>
</evidence>
<dbReference type="InterPro" id="IPR022139">
    <property type="entry name" value="Fam-L/Fam-M-like_plasmodium"/>
</dbReference>
<dbReference type="OrthoDB" id="389412at2759"/>
<feature type="transmembrane region" description="Helical" evidence="1">
    <location>
        <begin position="221"/>
        <end position="246"/>
    </location>
</feature>
<reference evidence="2 3" key="1">
    <citation type="submission" date="2011-08" db="EMBL/GenBank/DDBJ databases">
        <title>The Genome Sequence of Plasmodium vivax Mauritania I.</title>
        <authorList>
            <consortium name="The Broad Institute Genome Sequencing Platform"/>
            <consortium name="The Broad Institute Genome Sequencing Center for Infectious Disease"/>
            <person name="Neafsey D."/>
            <person name="Carlton J."/>
            <person name="Barnwell J."/>
            <person name="Collins W."/>
            <person name="Escalante A."/>
            <person name="Mullikin J."/>
            <person name="Saul A."/>
            <person name="Guigo R."/>
            <person name="Camara F."/>
            <person name="Young S.K."/>
            <person name="Zeng Q."/>
            <person name="Gargeya S."/>
            <person name="Fitzgerald M."/>
            <person name="Haas B."/>
            <person name="Abouelleil A."/>
            <person name="Alvarado L."/>
            <person name="Arachchi H.M."/>
            <person name="Berlin A."/>
            <person name="Brown A."/>
            <person name="Chapman S.B."/>
            <person name="Chen Z."/>
            <person name="Dunbar C."/>
            <person name="Freedman E."/>
            <person name="Gearin G."/>
            <person name="Gellesch M."/>
            <person name="Goldberg J."/>
            <person name="Griggs A."/>
            <person name="Gujja S."/>
            <person name="Heiman D."/>
            <person name="Howarth C."/>
            <person name="Larson L."/>
            <person name="Lui A."/>
            <person name="MacDonald P.J.P."/>
            <person name="Montmayeur A."/>
            <person name="Murphy C."/>
            <person name="Neiman D."/>
            <person name="Pearson M."/>
            <person name="Priest M."/>
            <person name="Roberts A."/>
            <person name="Saif S."/>
            <person name="Shea T."/>
            <person name="Shenoy N."/>
            <person name="Sisk P."/>
            <person name="Stolte C."/>
            <person name="Sykes S."/>
            <person name="Wortman J."/>
            <person name="Nusbaum C."/>
            <person name="Birren B."/>
        </authorList>
    </citation>
    <scope>NUCLEOTIDE SEQUENCE [LARGE SCALE GENOMIC DNA]</scope>
    <source>
        <strain evidence="2 3">Mauritania I</strain>
    </source>
</reference>
<keyword evidence="1" id="KW-0812">Transmembrane</keyword>
<keyword evidence="1" id="KW-0472">Membrane</keyword>
<dbReference type="Pfam" id="PF12420">
    <property type="entry name" value="DUF3671"/>
    <property type="match status" value="1"/>
</dbReference>
<feature type="transmembrane region" description="Helical" evidence="1">
    <location>
        <begin position="6"/>
        <end position="25"/>
    </location>
</feature>
<name>A0A0J9T922_PLAVI</name>
<evidence type="ECO:0000313" key="3">
    <source>
        <dbReference type="Proteomes" id="UP000053776"/>
    </source>
</evidence>
<keyword evidence="1" id="KW-1133">Transmembrane helix</keyword>
<feature type="transmembrane region" description="Helical" evidence="1">
    <location>
        <begin position="158"/>
        <end position="179"/>
    </location>
</feature>